<accession>A0ABX5LN43</accession>
<dbReference type="InterPro" id="IPR009012">
    <property type="entry name" value="GrpE_head"/>
</dbReference>
<feature type="region of interest" description="Disordered" evidence="6">
    <location>
        <begin position="1"/>
        <end position="60"/>
    </location>
</feature>
<evidence type="ECO:0000256" key="2">
    <source>
        <dbReference type="ARBA" id="ARBA00023186"/>
    </source>
</evidence>
<gene>
    <name evidence="3" type="primary">grpE</name>
    <name evidence="7" type="ORF">B0H50_10788</name>
</gene>
<comment type="subcellular location">
    <subcellularLocation>
        <location evidence="3">Cytoplasm</location>
    </subcellularLocation>
</comment>
<evidence type="ECO:0000256" key="6">
    <source>
        <dbReference type="SAM" id="MobiDB-lite"/>
    </source>
</evidence>
<comment type="subunit">
    <text evidence="3">Homodimer.</text>
</comment>
<dbReference type="PROSITE" id="PS01071">
    <property type="entry name" value="GRPE"/>
    <property type="match status" value="1"/>
</dbReference>
<evidence type="ECO:0000256" key="1">
    <source>
        <dbReference type="ARBA" id="ARBA00009054"/>
    </source>
</evidence>
<dbReference type="InterPro" id="IPR000740">
    <property type="entry name" value="GrpE"/>
</dbReference>
<dbReference type="Gene3D" id="3.90.20.20">
    <property type="match status" value="1"/>
</dbReference>
<dbReference type="CDD" id="cd00446">
    <property type="entry name" value="GrpE"/>
    <property type="match status" value="1"/>
</dbReference>
<keyword evidence="2 3" id="KW-0143">Chaperone</keyword>
<name>A0ABX5LN43_9BACT</name>
<dbReference type="EMBL" id="QGHD01000007">
    <property type="protein sequence ID" value="PWL03329.1"/>
    <property type="molecule type" value="Genomic_DNA"/>
</dbReference>
<dbReference type="SUPFAM" id="SSF51064">
    <property type="entry name" value="Head domain of nucleotide exchange factor GrpE"/>
    <property type="match status" value="1"/>
</dbReference>
<keyword evidence="8" id="KW-1185">Reference proteome</keyword>
<comment type="caution">
    <text evidence="7">The sequence shown here is derived from an EMBL/GenBank/DDBJ whole genome shotgun (WGS) entry which is preliminary data.</text>
</comment>
<protein>
    <recommendedName>
        <fullName evidence="3 4">Protein GrpE</fullName>
    </recommendedName>
    <alternativeName>
        <fullName evidence="3">HSP-70 cofactor</fullName>
    </alternativeName>
</protein>
<dbReference type="Gene3D" id="2.30.22.10">
    <property type="entry name" value="Head domain of nucleotide exchange factor GrpE"/>
    <property type="match status" value="1"/>
</dbReference>
<dbReference type="NCBIfam" id="NF010738">
    <property type="entry name" value="PRK14140.1"/>
    <property type="match status" value="1"/>
</dbReference>
<reference evidence="7 8" key="1">
    <citation type="submission" date="2018-05" db="EMBL/GenBank/DDBJ databases">
        <title>Animal gut microbial communities from fecal samples from Wisconsin, USA.</title>
        <authorList>
            <person name="Neumann A."/>
        </authorList>
    </citation>
    <scope>NUCLEOTIDE SEQUENCE [LARGE SCALE GENOMIC DNA]</scope>
    <source>
        <strain evidence="7 8">UWS4</strain>
    </source>
</reference>
<sequence>MSEEKKNPENEDIMKAAEEVIHSAEKSSESPAPTEAAAESAEKKDEKPAEASNADANAELTQAKAEIESLKAQLAESKDRYVRLMAEFDNFRRRTAKEQLDLIETANAKLLEKLSEVLDNFERAAHPDNNKQKDYDSFAKGIQMIHDQFAKILKEAGLEQLNPVGEPFDPNVHEALMNQPSDTIPESHVVQVFQKGYKLKNKLIKTAKVIVSSGPASK</sequence>
<dbReference type="PRINTS" id="PR00773">
    <property type="entry name" value="GRPEPROTEIN"/>
</dbReference>
<comment type="function">
    <text evidence="3 4">Participates actively in the response to hyperosmotic and heat shock by preventing the aggregation of stress-denatured proteins, in association with DnaK and GrpE. It is the nucleotide exchange factor for DnaK and may function as a thermosensor. Unfolded proteins bind initially to DnaJ; upon interaction with the DnaJ-bound protein, DnaK hydrolyzes its bound ATP, resulting in the formation of a stable complex. GrpE releases ADP from DnaK; ATP binding to DnaK triggers the release of the substrate protein, thus completing the reaction cycle. Several rounds of ATP-dependent interactions between DnaJ, DnaK and GrpE are required for fully efficient folding.</text>
</comment>
<keyword evidence="3 4" id="KW-0346">Stress response</keyword>
<keyword evidence="3" id="KW-0963">Cytoplasm</keyword>
<evidence type="ECO:0000256" key="4">
    <source>
        <dbReference type="RuleBase" id="RU000639"/>
    </source>
</evidence>
<feature type="compositionally biased region" description="Low complexity" evidence="6">
    <location>
        <begin position="29"/>
        <end position="39"/>
    </location>
</feature>
<evidence type="ECO:0000256" key="5">
    <source>
        <dbReference type="RuleBase" id="RU004478"/>
    </source>
</evidence>
<dbReference type="HAMAP" id="MF_01151">
    <property type="entry name" value="GrpE"/>
    <property type="match status" value="1"/>
</dbReference>
<dbReference type="PANTHER" id="PTHR21237">
    <property type="entry name" value="GRPE PROTEIN"/>
    <property type="match status" value="1"/>
</dbReference>
<dbReference type="Proteomes" id="UP000245523">
    <property type="component" value="Unassembled WGS sequence"/>
</dbReference>
<organism evidence="7 8">
    <name type="scientific">Hallerella porci</name>
    <dbReference type="NCBI Taxonomy" id="1945871"/>
    <lineage>
        <taxon>Bacteria</taxon>
        <taxon>Pseudomonadati</taxon>
        <taxon>Fibrobacterota</taxon>
        <taxon>Fibrobacteria</taxon>
        <taxon>Fibrobacterales</taxon>
        <taxon>Fibrobacteraceae</taxon>
        <taxon>Hallerella</taxon>
    </lineage>
</organism>
<evidence type="ECO:0000256" key="3">
    <source>
        <dbReference type="HAMAP-Rule" id="MF_01151"/>
    </source>
</evidence>
<proteinExistence type="inferred from homology"/>
<dbReference type="Pfam" id="PF01025">
    <property type="entry name" value="GrpE"/>
    <property type="match status" value="1"/>
</dbReference>
<comment type="similarity">
    <text evidence="1 3 5">Belongs to the GrpE family.</text>
</comment>
<evidence type="ECO:0000313" key="8">
    <source>
        <dbReference type="Proteomes" id="UP000245523"/>
    </source>
</evidence>
<dbReference type="InterPro" id="IPR013805">
    <property type="entry name" value="GrpE_CC"/>
</dbReference>
<dbReference type="SUPFAM" id="SSF58014">
    <property type="entry name" value="Coiled-coil domain of nucleotide exchange factor GrpE"/>
    <property type="match status" value="1"/>
</dbReference>
<evidence type="ECO:0000313" key="7">
    <source>
        <dbReference type="EMBL" id="PWL03329.1"/>
    </source>
</evidence>
<feature type="compositionally biased region" description="Basic and acidic residues" evidence="6">
    <location>
        <begin position="1"/>
        <end position="28"/>
    </location>
</feature>
<feature type="compositionally biased region" description="Basic and acidic residues" evidence="6">
    <location>
        <begin position="40"/>
        <end position="49"/>
    </location>
</feature>
<dbReference type="RefSeq" id="WP_106199137.1">
    <property type="nucleotide sequence ID" value="NZ_QGHD01000007.1"/>
</dbReference>
<dbReference type="PANTHER" id="PTHR21237:SF23">
    <property type="entry name" value="GRPE PROTEIN HOMOLOG, MITOCHONDRIAL"/>
    <property type="match status" value="1"/>
</dbReference>